<evidence type="ECO:0000313" key="3">
    <source>
        <dbReference type="Proteomes" id="UP001084197"/>
    </source>
</evidence>
<name>A0A9J6R9J9_9BACI</name>
<keyword evidence="1" id="KW-0812">Transmembrane</keyword>
<comment type="caution">
    <text evidence="2">The sequence shown here is derived from an EMBL/GenBank/DDBJ whole genome shotgun (WGS) entry which is preliminary data.</text>
</comment>
<dbReference type="RefSeq" id="WP_268778713.1">
    <property type="nucleotide sequence ID" value="NZ_JAPRAT010000002.1"/>
</dbReference>
<protein>
    <submittedName>
        <fullName evidence="2">Uncharacterized protein</fullName>
    </submittedName>
</protein>
<accession>A0A9J6R9J9</accession>
<evidence type="ECO:0000313" key="2">
    <source>
        <dbReference type="EMBL" id="MCZ0701945.1"/>
    </source>
</evidence>
<feature type="transmembrane region" description="Helical" evidence="1">
    <location>
        <begin position="89"/>
        <end position="110"/>
    </location>
</feature>
<dbReference type="Proteomes" id="UP001084197">
    <property type="component" value="Unassembled WGS sequence"/>
</dbReference>
<gene>
    <name evidence="2" type="ORF">OWO01_01800</name>
</gene>
<organism evidence="2 3">
    <name type="scientific">Natronobacillus azotifigens</name>
    <dbReference type="NCBI Taxonomy" id="472978"/>
    <lineage>
        <taxon>Bacteria</taxon>
        <taxon>Bacillati</taxon>
        <taxon>Bacillota</taxon>
        <taxon>Bacilli</taxon>
        <taxon>Bacillales</taxon>
        <taxon>Bacillaceae</taxon>
        <taxon>Natronobacillus</taxon>
    </lineage>
</organism>
<proteinExistence type="predicted"/>
<dbReference type="AlphaFoldDB" id="A0A9J6R9J9"/>
<dbReference type="EMBL" id="JAPRAT010000002">
    <property type="protein sequence ID" value="MCZ0701945.1"/>
    <property type="molecule type" value="Genomic_DNA"/>
</dbReference>
<sequence length="118" mass="14001">MMNRNNKPLLILLLILFIIFVFIPFVVSISYGNVPFYNRFPLNTQDILVTNNKNLDQEHQLSFLYNNTYTWDEVTRYVVRSQMTFFRVFRINLIISGIVILSIIADRTFIRGSGFKRK</sequence>
<keyword evidence="1" id="KW-0472">Membrane</keyword>
<keyword evidence="3" id="KW-1185">Reference proteome</keyword>
<keyword evidence="1" id="KW-1133">Transmembrane helix</keyword>
<evidence type="ECO:0000256" key="1">
    <source>
        <dbReference type="SAM" id="Phobius"/>
    </source>
</evidence>
<reference evidence="2" key="1">
    <citation type="submission" date="2022-11" db="EMBL/GenBank/DDBJ databases">
        <title>WGS of Natronobacillus azotifigens 24KS-1, an anaerobic diazotrophic haloalkaliphile from soda-rich habitats.</title>
        <authorList>
            <person name="Sorokin D.Y."/>
            <person name="Merkel A.Y."/>
        </authorList>
    </citation>
    <scope>NUCLEOTIDE SEQUENCE</scope>
    <source>
        <strain evidence="2">24KS-1</strain>
    </source>
</reference>